<evidence type="ECO:0000256" key="8">
    <source>
        <dbReference type="ARBA" id="ARBA00023136"/>
    </source>
</evidence>
<dbReference type="Gene3D" id="3.30.2090.10">
    <property type="entry name" value="Multidrug efflux transporter AcrB TolC docking domain, DN and DC subdomains"/>
    <property type="match status" value="2"/>
</dbReference>
<feature type="transmembrane region" description="Helical" evidence="9">
    <location>
        <begin position="392"/>
        <end position="413"/>
    </location>
</feature>
<evidence type="ECO:0000313" key="12">
    <source>
        <dbReference type="Proteomes" id="UP000187251"/>
    </source>
</evidence>
<keyword evidence="4" id="KW-1003">Cell membrane</keyword>
<dbReference type="SUPFAM" id="SSF82714">
    <property type="entry name" value="Multidrug efflux transporter AcrB TolC docking domain, DN and DC subdomains"/>
    <property type="match status" value="2"/>
</dbReference>
<feature type="transmembrane region" description="Helical" evidence="9">
    <location>
        <begin position="12"/>
        <end position="33"/>
    </location>
</feature>
<dbReference type="GO" id="GO:0009636">
    <property type="term" value="P:response to toxic substance"/>
    <property type="evidence" value="ECO:0007669"/>
    <property type="project" value="UniProtKB-ARBA"/>
</dbReference>
<dbReference type="InterPro" id="IPR001036">
    <property type="entry name" value="Acrflvin-R"/>
</dbReference>
<feature type="transmembrane region" description="Helical" evidence="9">
    <location>
        <begin position="470"/>
        <end position="497"/>
    </location>
</feature>
<evidence type="ECO:0000256" key="7">
    <source>
        <dbReference type="ARBA" id="ARBA00022989"/>
    </source>
</evidence>
<dbReference type="PANTHER" id="PTHR32063:SF10">
    <property type="entry name" value="EFFLUX PUMP MEMBRANE TRANSPORTER"/>
    <property type="match status" value="1"/>
</dbReference>
<dbReference type="Gene3D" id="1.20.1640.10">
    <property type="entry name" value="Multidrug efflux transporter AcrB transmembrane domain"/>
    <property type="match status" value="2"/>
</dbReference>
<dbReference type="InterPro" id="IPR004764">
    <property type="entry name" value="MdtF-like"/>
</dbReference>
<dbReference type="PROSITE" id="PS50156">
    <property type="entry name" value="SSD"/>
    <property type="match status" value="1"/>
</dbReference>
<dbReference type="OrthoDB" id="9176627at2"/>
<dbReference type="Pfam" id="PF00873">
    <property type="entry name" value="ACR_tran"/>
    <property type="match status" value="1"/>
</dbReference>
<dbReference type="RefSeq" id="WP_076411230.1">
    <property type="nucleotide sequence ID" value="NZ_AP028040.1"/>
</dbReference>
<evidence type="ECO:0000256" key="1">
    <source>
        <dbReference type="ARBA" id="ARBA00004429"/>
    </source>
</evidence>
<evidence type="ECO:0000256" key="3">
    <source>
        <dbReference type="ARBA" id="ARBA00022448"/>
    </source>
</evidence>
<comment type="caution">
    <text evidence="11">The sequence shown here is derived from an EMBL/GenBank/DDBJ whole genome shotgun (WGS) entry which is preliminary data.</text>
</comment>
<feature type="transmembrane region" description="Helical" evidence="9">
    <location>
        <begin position="541"/>
        <end position="562"/>
    </location>
</feature>
<dbReference type="Gene3D" id="3.30.70.1430">
    <property type="entry name" value="Multidrug efflux transporter AcrB pore domain"/>
    <property type="match status" value="2"/>
</dbReference>
<dbReference type="EMBL" id="MJMN01000011">
    <property type="protein sequence ID" value="OMG89241.1"/>
    <property type="molecule type" value="Genomic_DNA"/>
</dbReference>
<feature type="transmembrane region" description="Helical" evidence="9">
    <location>
        <begin position="366"/>
        <end position="386"/>
    </location>
</feature>
<dbReference type="PANTHER" id="PTHR32063">
    <property type="match status" value="1"/>
</dbReference>
<dbReference type="AlphaFoldDB" id="A0A1R1JV41"/>
<dbReference type="Gene3D" id="3.30.70.1440">
    <property type="entry name" value="Multidrug efflux transporter AcrB pore domain"/>
    <property type="match status" value="1"/>
</dbReference>
<feature type="transmembrane region" description="Helical" evidence="9">
    <location>
        <begin position="340"/>
        <end position="359"/>
    </location>
</feature>
<protein>
    <recommendedName>
        <fullName evidence="9">Efflux pump membrane transporter</fullName>
    </recommendedName>
</protein>
<comment type="subcellular location">
    <subcellularLocation>
        <location evidence="1 9">Cell inner membrane</location>
        <topology evidence="1 9">Multi-pass membrane protein</topology>
    </subcellularLocation>
</comment>
<feature type="domain" description="SSD" evidence="10">
    <location>
        <begin position="400"/>
        <end position="495"/>
    </location>
</feature>
<organism evidence="11 12">
    <name type="scientific">Alcaligenes xylosoxydans xylosoxydans</name>
    <name type="common">Achromobacter xylosoxidans</name>
    <dbReference type="NCBI Taxonomy" id="85698"/>
    <lineage>
        <taxon>Bacteria</taxon>
        <taxon>Pseudomonadati</taxon>
        <taxon>Pseudomonadota</taxon>
        <taxon>Betaproteobacteria</taxon>
        <taxon>Burkholderiales</taxon>
        <taxon>Alcaligenaceae</taxon>
        <taxon>Achromobacter</taxon>
    </lineage>
</organism>
<keyword evidence="3 9" id="KW-0813">Transport</keyword>
<evidence type="ECO:0000313" key="11">
    <source>
        <dbReference type="EMBL" id="OMG89241.1"/>
    </source>
</evidence>
<evidence type="ECO:0000259" key="10">
    <source>
        <dbReference type="PROSITE" id="PS50156"/>
    </source>
</evidence>
<dbReference type="SUPFAM" id="SSF82693">
    <property type="entry name" value="Multidrug efflux transporter AcrB pore domain, PN1, PN2, PC1 and PC2 subdomains"/>
    <property type="match status" value="3"/>
</dbReference>
<keyword evidence="7 9" id="KW-1133">Transmembrane helix</keyword>
<dbReference type="InterPro" id="IPR000731">
    <property type="entry name" value="SSD"/>
</dbReference>
<dbReference type="NCBIfam" id="NF000282">
    <property type="entry name" value="RND_permease_1"/>
    <property type="match status" value="1"/>
</dbReference>
<dbReference type="Proteomes" id="UP000187251">
    <property type="component" value="Unassembled WGS sequence"/>
</dbReference>
<feature type="transmembrane region" description="Helical" evidence="9">
    <location>
        <begin position="1005"/>
        <end position="1027"/>
    </location>
</feature>
<evidence type="ECO:0000256" key="5">
    <source>
        <dbReference type="ARBA" id="ARBA00022519"/>
    </source>
</evidence>
<dbReference type="Gene3D" id="3.30.70.1320">
    <property type="entry name" value="Multidrug efflux transporter AcrB pore domain like"/>
    <property type="match status" value="1"/>
</dbReference>
<dbReference type="InterPro" id="IPR027463">
    <property type="entry name" value="AcrB_DN_DC_subdom"/>
</dbReference>
<dbReference type="GO" id="GO:0005886">
    <property type="term" value="C:plasma membrane"/>
    <property type="evidence" value="ECO:0007669"/>
    <property type="project" value="UniProtKB-SubCell"/>
</dbReference>
<reference evidence="11 12" key="1">
    <citation type="submission" date="2016-09" db="EMBL/GenBank/DDBJ databases">
        <title>Phylogenomics of Achromobacter.</title>
        <authorList>
            <person name="Jeukens J."/>
            <person name="Freschi L."/>
            <person name="Vincent A.T."/>
            <person name="Emond-Rheault J.-G."/>
            <person name="Kukavica-Ibrulj I."/>
            <person name="Charette S.J."/>
            <person name="Levesque R.C."/>
        </authorList>
    </citation>
    <scope>NUCLEOTIDE SEQUENCE [LARGE SCALE GENOMIC DNA]</scope>
    <source>
        <strain evidence="11 12">AUS488</strain>
    </source>
</reference>
<feature type="transmembrane region" description="Helical" evidence="9">
    <location>
        <begin position="894"/>
        <end position="914"/>
    </location>
</feature>
<dbReference type="GO" id="GO:0042910">
    <property type="term" value="F:xenobiotic transmembrane transporter activity"/>
    <property type="evidence" value="ECO:0007669"/>
    <property type="project" value="TreeGrafter"/>
</dbReference>
<feature type="transmembrane region" description="Helical" evidence="9">
    <location>
        <begin position="920"/>
        <end position="943"/>
    </location>
</feature>
<dbReference type="PRINTS" id="PR00702">
    <property type="entry name" value="ACRIFLAVINRP"/>
</dbReference>
<dbReference type="GO" id="GO:0015562">
    <property type="term" value="F:efflux transmembrane transporter activity"/>
    <property type="evidence" value="ECO:0007669"/>
    <property type="project" value="InterPro"/>
</dbReference>
<evidence type="ECO:0000256" key="2">
    <source>
        <dbReference type="ARBA" id="ARBA00010942"/>
    </source>
</evidence>
<keyword evidence="6 9" id="KW-0812">Transmembrane</keyword>
<keyword evidence="8 9" id="KW-0472">Membrane</keyword>
<dbReference type="NCBIfam" id="TIGR00915">
    <property type="entry name" value="2A0602"/>
    <property type="match status" value="1"/>
</dbReference>
<comment type="similarity">
    <text evidence="2 9">Belongs to the resistance-nodulation-cell division (RND) (TC 2.A.6) family.</text>
</comment>
<evidence type="ECO:0000256" key="9">
    <source>
        <dbReference type="RuleBase" id="RU364070"/>
    </source>
</evidence>
<gene>
    <name evidence="11" type="ORF">BIZ92_24400</name>
</gene>
<evidence type="ECO:0000256" key="4">
    <source>
        <dbReference type="ARBA" id="ARBA00022475"/>
    </source>
</evidence>
<proteinExistence type="inferred from homology"/>
<evidence type="ECO:0000256" key="6">
    <source>
        <dbReference type="ARBA" id="ARBA00022692"/>
    </source>
</evidence>
<feature type="transmembrane region" description="Helical" evidence="9">
    <location>
        <begin position="868"/>
        <end position="887"/>
    </location>
</feature>
<feature type="transmembrane region" description="Helical" evidence="9">
    <location>
        <begin position="434"/>
        <end position="458"/>
    </location>
</feature>
<dbReference type="FunFam" id="3.30.70.1430:FF:000001">
    <property type="entry name" value="Efflux pump membrane transporter"/>
    <property type="match status" value="1"/>
</dbReference>
<accession>A0A1R1JV41</accession>
<name>A0A1R1JV41_ALCXX</name>
<feature type="transmembrane region" description="Helical" evidence="9">
    <location>
        <begin position="964"/>
        <end position="985"/>
    </location>
</feature>
<dbReference type="SUPFAM" id="SSF82866">
    <property type="entry name" value="Multidrug efflux transporter AcrB transmembrane domain"/>
    <property type="match status" value="2"/>
</dbReference>
<keyword evidence="5 9" id="KW-0997">Cell inner membrane</keyword>
<sequence length="1047" mass="111874">MPNFFIQRPNFALVIAIFIALAGLLAISFLPVAQYPSVAPPQVIVRAVYPGASAGTINDSVTSLIEEELNGAKGLLYYESQSNGSGVAEITVTFEPGTDPDLAQVDVQNRIKRVESRLPQSVMKEGLQLEQASSSFLLIYALTYKEQGKDQVGLADYAARNINNEIRRVPGVGRVQMFAAERALRIWIDPAKLVGYGLSVDDVNRAIAAQNVQVSGGATGDQPSPSSQEITATINVRGQFSTIEEFAGIVLRANADGSTVRLGDVARLEMGRQDYRMGSRLNGQPAAAMGVQLAPGANALETAKGIKARLAELSGNFPNDISYSVPFDTSVFVDVAIRKVVMTLAEAVVLVFLVMLLFLQNFRYTLIPTIVVPICLLGTLAVMLPLGFSVNMMTMFGMVLAIGILVDDAIVVVENVERLMAEEGLSPRDATVKAMGQISGAIVGITLVLAAVFLPLAFMTGSVGVIYRQFSVSLAVSILFSGFLALTLTPALSVLLLKPVAQGHHEKKGFFGWFNRVFARMTERYSATTARLLARTGRVMLVYAVLVGALGYAYTVLPSAFLPTEDQGYMNTDVQLPPGATLSRTLETTRQLEQYLGTRPAVADVLALQGFSFSGQGQNAGLGFVMFKDWAQRAGSESAMAEADRANQALAGVPDGVLFSAVPPPVEGMGNATGFSLRLQDRAGLGREALLAATETLIKKVYEAPQTFSYIMIEGLSDAPELDVRIDRDKAEALGVPFDAINSALSTAFGSALVNEFPNHGRMQRVIVQAEPESRATPESVARLNVMNRSGDLVPLESFSEIGWKHGPVQLIRYNGYPSIKLNGDAAYGSSTGQAMKEIERLVGQLPHGIGFEWTGLSYQEKAAGSQAPMLLALALLVVFLVLVALYESWKIPASVLLIVPVGALGAVAAVLVAGMPNDVYFKVGLVTIIGLAAKNAILIIEFAKDLHAQGRTLREAAIEAARLRFRPIVMTSVAFILGVVPLVIATGAGATSQRAIGTGVLGGMLSATILGVLFVPVFFVWTLSLLERRKTQAASRPLAPIQEGEK</sequence>
<dbReference type="FunFam" id="1.20.1640.10:FF:000001">
    <property type="entry name" value="Efflux pump membrane transporter"/>
    <property type="match status" value="1"/>
</dbReference>